<name>A0A6I9QMG3_ELAGV</name>
<dbReference type="RefSeq" id="XP_010911879.1">
    <property type="nucleotide sequence ID" value="XM_010913577.3"/>
</dbReference>
<dbReference type="AlphaFoldDB" id="A0A6I9QMG3"/>
<proteinExistence type="predicted"/>
<evidence type="ECO:0000313" key="4">
    <source>
        <dbReference type="RefSeq" id="XP_010911879.1"/>
    </source>
</evidence>
<dbReference type="Proteomes" id="UP000504607">
    <property type="component" value="Chromosome 2"/>
</dbReference>
<evidence type="ECO:0000259" key="2">
    <source>
        <dbReference type="Pfam" id="PF05922"/>
    </source>
</evidence>
<accession>A0A6I9QMG3</accession>
<evidence type="ECO:0000256" key="1">
    <source>
        <dbReference type="SAM" id="MobiDB-lite"/>
    </source>
</evidence>
<dbReference type="PANTHER" id="PTHR48222">
    <property type="entry name" value="PROTEINASE INHIBITOR, PROPEPTIDE"/>
    <property type="match status" value="1"/>
</dbReference>
<dbReference type="InParanoid" id="A0A6I9QMG3"/>
<dbReference type="Gene3D" id="3.30.70.80">
    <property type="entry name" value="Peptidase S8 propeptide/proteinase inhibitor I9"/>
    <property type="match status" value="1"/>
</dbReference>
<dbReference type="Pfam" id="PF05922">
    <property type="entry name" value="Inhibitor_I9"/>
    <property type="match status" value="1"/>
</dbReference>
<dbReference type="InterPro" id="IPR010259">
    <property type="entry name" value="S8pro/Inhibitor_I9"/>
</dbReference>
<reference evidence="4" key="1">
    <citation type="submission" date="2025-08" db="UniProtKB">
        <authorList>
            <consortium name="RefSeq"/>
        </authorList>
    </citation>
    <scope>IDENTIFICATION</scope>
</reference>
<dbReference type="OrthoDB" id="687377at2759"/>
<dbReference type="InterPro" id="IPR037045">
    <property type="entry name" value="S8pro/Inhibitor_I9_sf"/>
</dbReference>
<gene>
    <name evidence="4" type="primary">LOC105037941</name>
</gene>
<organism evidence="3 4">
    <name type="scientific">Elaeis guineensis var. tenera</name>
    <name type="common">Oil palm</name>
    <dbReference type="NCBI Taxonomy" id="51953"/>
    <lineage>
        <taxon>Eukaryota</taxon>
        <taxon>Viridiplantae</taxon>
        <taxon>Streptophyta</taxon>
        <taxon>Embryophyta</taxon>
        <taxon>Tracheophyta</taxon>
        <taxon>Spermatophyta</taxon>
        <taxon>Magnoliopsida</taxon>
        <taxon>Liliopsida</taxon>
        <taxon>Arecaceae</taxon>
        <taxon>Arecoideae</taxon>
        <taxon>Cocoseae</taxon>
        <taxon>Elaeidinae</taxon>
        <taxon>Elaeis</taxon>
    </lineage>
</organism>
<dbReference type="KEGG" id="egu:105037941"/>
<evidence type="ECO:0000313" key="3">
    <source>
        <dbReference type="Proteomes" id="UP000504607"/>
    </source>
</evidence>
<keyword evidence="3" id="KW-1185">Reference proteome</keyword>
<sequence>MAEENSAMMPGRSSSTAGEAAKDDDATVRIVYTDVPEGEDPEAFDLRTVAAVLGSEEAAKEALIYHYKEAASGFAAKLTSKQAQELSKQPGILQVVPSRTLQLNEPATVQTIGVL</sequence>
<dbReference type="GeneID" id="105037941"/>
<protein>
    <submittedName>
        <fullName evidence="4">Subtilisin-like protease SBT3.14</fullName>
    </submittedName>
</protein>
<feature type="domain" description="Inhibitor I9" evidence="2">
    <location>
        <begin position="49"/>
        <end position="103"/>
    </location>
</feature>
<dbReference type="PANTHER" id="PTHR48222:SF4">
    <property type="entry name" value="PROTEINASE INHIBITOR, PROPEPTIDE"/>
    <property type="match status" value="1"/>
</dbReference>
<feature type="region of interest" description="Disordered" evidence="1">
    <location>
        <begin position="1"/>
        <end position="26"/>
    </location>
</feature>